<dbReference type="Proteomes" id="UP001501126">
    <property type="component" value="Unassembled WGS sequence"/>
</dbReference>
<dbReference type="PANTHER" id="PTHR34220">
    <property type="entry name" value="SENSOR HISTIDINE KINASE YPDA"/>
    <property type="match status" value="1"/>
</dbReference>
<dbReference type="EMBL" id="BAAAFH010000001">
    <property type="protein sequence ID" value="GAA0873622.1"/>
    <property type="molecule type" value="Genomic_DNA"/>
</dbReference>
<feature type="domain" description="Signal transduction histidine kinase internal region" evidence="2">
    <location>
        <begin position="112"/>
        <end position="189"/>
    </location>
</feature>
<feature type="transmembrane region" description="Helical" evidence="1">
    <location>
        <begin position="33"/>
        <end position="50"/>
    </location>
</feature>
<keyword evidence="1" id="KW-0812">Transmembrane</keyword>
<keyword evidence="1" id="KW-0472">Membrane</keyword>
<comment type="caution">
    <text evidence="3">The sequence shown here is derived from an EMBL/GenBank/DDBJ whole genome shotgun (WGS) entry which is preliminary data.</text>
</comment>
<evidence type="ECO:0000256" key="1">
    <source>
        <dbReference type="SAM" id="Phobius"/>
    </source>
</evidence>
<keyword evidence="1" id="KW-1133">Transmembrane helix</keyword>
<evidence type="ECO:0000313" key="4">
    <source>
        <dbReference type="Proteomes" id="UP001501126"/>
    </source>
</evidence>
<reference evidence="3 4" key="1">
    <citation type="journal article" date="2019" name="Int. J. Syst. Evol. Microbiol.">
        <title>The Global Catalogue of Microorganisms (GCM) 10K type strain sequencing project: providing services to taxonomists for standard genome sequencing and annotation.</title>
        <authorList>
            <consortium name="The Broad Institute Genomics Platform"/>
            <consortium name="The Broad Institute Genome Sequencing Center for Infectious Disease"/>
            <person name="Wu L."/>
            <person name="Ma J."/>
        </authorList>
    </citation>
    <scope>NUCLEOTIDE SEQUENCE [LARGE SCALE GENOMIC DNA]</scope>
    <source>
        <strain evidence="3 4">JCM 16083</strain>
    </source>
</reference>
<keyword evidence="4" id="KW-1185">Reference proteome</keyword>
<dbReference type="InterPro" id="IPR010559">
    <property type="entry name" value="Sig_transdc_His_kin_internal"/>
</dbReference>
<feature type="transmembrane region" description="Helical" evidence="1">
    <location>
        <begin position="6"/>
        <end position="24"/>
    </location>
</feature>
<accession>A0ABN1MKG8</accession>
<dbReference type="Pfam" id="PF06580">
    <property type="entry name" value="His_kinase"/>
    <property type="match status" value="1"/>
</dbReference>
<dbReference type="PANTHER" id="PTHR34220:SF7">
    <property type="entry name" value="SENSOR HISTIDINE KINASE YPDA"/>
    <property type="match status" value="1"/>
</dbReference>
<gene>
    <name evidence="3" type="ORF">GCM10009118_00300</name>
</gene>
<organism evidence="3 4">
    <name type="scientific">Wandonia haliotis</name>
    <dbReference type="NCBI Taxonomy" id="574963"/>
    <lineage>
        <taxon>Bacteria</taxon>
        <taxon>Pseudomonadati</taxon>
        <taxon>Bacteroidota</taxon>
        <taxon>Flavobacteriia</taxon>
        <taxon>Flavobacteriales</taxon>
        <taxon>Crocinitomicaceae</taxon>
        <taxon>Wandonia</taxon>
    </lineage>
</organism>
<evidence type="ECO:0000259" key="2">
    <source>
        <dbReference type="Pfam" id="PF06580"/>
    </source>
</evidence>
<protein>
    <recommendedName>
        <fullName evidence="2">Signal transduction histidine kinase internal region domain-containing protein</fullName>
    </recommendedName>
</protein>
<proteinExistence type="predicted"/>
<sequence>MDIQELVFFLNYVLAAFFINYYLLPRYLYRKKYLLFVGWIVLVITFVIVMEEGVLEKIYYPDTRGTHFPGVFFNLVGALPTITILTGFKFAWDALTKQKQLEQLQVAVKESELLYLKSQINPHFLFNNLNNLYAYALEKSEKTPGIILELSGVLRYMLYECQEKFVPLKNELEQLGNFINLSQLQFEERGEVIFEVTRPLPAGYRIAPLILSVFVENAFKHSLSS</sequence>
<name>A0ABN1MKG8_9FLAO</name>
<dbReference type="InterPro" id="IPR050640">
    <property type="entry name" value="Bact_2-comp_sensor_kinase"/>
</dbReference>
<evidence type="ECO:0000313" key="3">
    <source>
        <dbReference type="EMBL" id="GAA0873622.1"/>
    </source>
</evidence>
<feature type="transmembrane region" description="Helical" evidence="1">
    <location>
        <begin position="70"/>
        <end position="92"/>
    </location>
</feature>